<feature type="transmembrane region" description="Helical" evidence="10">
    <location>
        <begin position="528"/>
        <end position="548"/>
    </location>
</feature>
<evidence type="ECO:0000256" key="10">
    <source>
        <dbReference type="SAM" id="Phobius"/>
    </source>
</evidence>
<dbReference type="PROSITE" id="PS01023">
    <property type="entry name" value="PTR2_2"/>
    <property type="match status" value="1"/>
</dbReference>
<dbReference type="EMBL" id="MU006110">
    <property type="protein sequence ID" value="KAF2835277.1"/>
    <property type="molecule type" value="Genomic_DNA"/>
</dbReference>
<feature type="transmembrane region" description="Helical" evidence="10">
    <location>
        <begin position="402"/>
        <end position="423"/>
    </location>
</feature>
<feature type="compositionally biased region" description="Basic and acidic residues" evidence="9">
    <location>
        <begin position="21"/>
        <end position="38"/>
    </location>
</feature>
<evidence type="ECO:0000256" key="7">
    <source>
        <dbReference type="RuleBase" id="RU003755"/>
    </source>
</evidence>
<protein>
    <submittedName>
        <fullName evidence="11">MFS peptide transporter Ptr2</fullName>
    </submittedName>
</protein>
<feature type="transmembrane region" description="Helical" evidence="10">
    <location>
        <begin position="495"/>
        <end position="516"/>
    </location>
</feature>
<organism evidence="11 12">
    <name type="scientific">Patellaria atrata CBS 101060</name>
    <dbReference type="NCBI Taxonomy" id="1346257"/>
    <lineage>
        <taxon>Eukaryota</taxon>
        <taxon>Fungi</taxon>
        <taxon>Dikarya</taxon>
        <taxon>Ascomycota</taxon>
        <taxon>Pezizomycotina</taxon>
        <taxon>Dothideomycetes</taxon>
        <taxon>Dothideomycetes incertae sedis</taxon>
        <taxon>Patellariales</taxon>
        <taxon>Patellariaceae</taxon>
        <taxon>Patellaria</taxon>
    </lineage>
</organism>
<evidence type="ECO:0000256" key="1">
    <source>
        <dbReference type="ARBA" id="ARBA00004141"/>
    </source>
</evidence>
<name>A0A9P4S2T8_9PEZI</name>
<feature type="transmembrane region" description="Helical" evidence="10">
    <location>
        <begin position="201"/>
        <end position="224"/>
    </location>
</feature>
<comment type="caution">
    <text evidence="11">The sequence shown here is derived from an EMBL/GenBank/DDBJ whole genome shotgun (WGS) entry which is preliminary data.</text>
</comment>
<sequence length="607" mass="67945">MATGDHTVDTAVLHHVLPHPEDKHKEKDIFGGELRDRSNSVVEKPGVNEKEHGSSGHYDSDRDSFQTKDGDYPTEAEKKTLRHVGESLPWSAFLVAFVEFCERFTYYGVSGLFQNYIQRPFDGSLGRGALGMGHQGATGLSTFFQFWCYVTPIFGAIIADQYLGKYKTIVIFCGVYIVGLLILTITSIPSLLERGSGTGGFIASILIIGIGTGGIKSNVAPLIADQYKRRQMAISTLESGERIILDPAITIQRIYMIFYFCINVGSLSLLATPYMERDVGFWSAYLLGLCMFLCGFVVLVFGRKYYVVRPPQGSVITDAFRIIWQMIKRRDMNAAKPSYQREHGLPVTERWNDHFVDEVKRALIACKVFTLYPIFWVVYGQFSGNFVSQAAQMRGHGLPNDLMQNFDPISIIVFIPIIDRVLYPVLRKLHIPFPPINRITLGFCIASLSMAYAAIVQHLVYKAGPCYGTPFCPASVDENGVAQGNNVHIAVQTPAYVFIGIAEIFASVTGLEYAYTKAPPSMKSFVQSMYLLTNAFGSAISEAFNPVLYDPAIMWMYTGLAVGSFGFGCFVWIFFHKYNYTEDEMNRLEQDLDKEDEEVKRRGSNMG</sequence>
<keyword evidence="8" id="KW-0175">Coiled coil</keyword>
<evidence type="ECO:0000256" key="2">
    <source>
        <dbReference type="ARBA" id="ARBA00005982"/>
    </source>
</evidence>
<dbReference type="PANTHER" id="PTHR11654">
    <property type="entry name" value="OLIGOPEPTIDE TRANSPORTER-RELATED"/>
    <property type="match status" value="1"/>
</dbReference>
<feature type="transmembrane region" description="Helical" evidence="10">
    <location>
        <begin position="554"/>
        <end position="575"/>
    </location>
</feature>
<feature type="transmembrane region" description="Helical" evidence="10">
    <location>
        <begin position="281"/>
        <end position="302"/>
    </location>
</feature>
<dbReference type="AlphaFoldDB" id="A0A9P4S2T8"/>
<keyword evidence="6 10" id="KW-0472">Membrane</keyword>
<feature type="compositionally biased region" description="Basic and acidic residues" evidence="9">
    <location>
        <begin position="46"/>
        <end position="72"/>
    </location>
</feature>
<keyword evidence="5 10" id="KW-1133">Transmembrane helix</keyword>
<comment type="similarity">
    <text evidence="2 7">Belongs to the major facilitator superfamily. Proton-dependent oligopeptide transporter (POT/PTR) (TC 2.A.17) family.</text>
</comment>
<feature type="transmembrane region" description="Helical" evidence="10">
    <location>
        <begin position="362"/>
        <end position="382"/>
    </location>
</feature>
<evidence type="ECO:0000313" key="12">
    <source>
        <dbReference type="Proteomes" id="UP000799429"/>
    </source>
</evidence>
<feature type="coiled-coil region" evidence="8">
    <location>
        <begin position="578"/>
        <end position="605"/>
    </location>
</feature>
<dbReference type="OrthoDB" id="8904098at2759"/>
<keyword evidence="12" id="KW-1185">Reference proteome</keyword>
<proteinExistence type="inferred from homology"/>
<dbReference type="Pfam" id="PF00854">
    <property type="entry name" value="PTR2"/>
    <property type="match status" value="1"/>
</dbReference>
<dbReference type="InterPro" id="IPR000109">
    <property type="entry name" value="POT_fam"/>
</dbReference>
<dbReference type="SUPFAM" id="SSF103473">
    <property type="entry name" value="MFS general substrate transporter"/>
    <property type="match status" value="1"/>
</dbReference>
<dbReference type="InterPro" id="IPR018456">
    <property type="entry name" value="PTR2_symporter_CS"/>
</dbReference>
<accession>A0A9P4S2T8</accession>
<dbReference type="GO" id="GO:0005886">
    <property type="term" value="C:plasma membrane"/>
    <property type="evidence" value="ECO:0007669"/>
    <property type="project" value="UniProtKB-ARBA"/>
</dbReference>
<evidence type="ECO:0000256" key="3">
    <source>
        <dbReference type="ARBA" id="ARBA00022448"/>
    </source>
</evidence>
<evidence type="ECO:0000256" key="9">
    <source>
        <dbReference type="SAM" id="MobiDB-lite"/>
    </source>
</evidence>
<dbReference type="GO" id="GO:0071916">
    <property type="term" value="F:dipeptide transmembrane transporter activity"/>
    <property type="evidence" value="ECO:0007669"/>
    <property type="project" value="UniProtKB-ARBA"/>
</dbReference>
<dbReference type="InterPro" id="IPR036259">
    <property type="entry name" value="MFS_trans_sf"/>
</dbReference>
<feature type="transmembrane region" description="Helical" evidence="10">
    <location>
        <begin position="169"/>
        <end position="189"/>
    </location>
</feature>
<keyword evidence="4 7" id="KW-0812">Transmembrane</keyword>
<evidence type="ECO:0000256" key="4">
    <source>
        <dbReference type="ARBA" id="ARBA00022692"/>
    </source>
</evidence>
<keyword evidence="3 7" id="KW-0813">Transport</keyword>
<dbReference type="FunFam" id="1.20.1250.20:FF:000085">
    <property type="entry name" value="MFS peptide transporter Ptr2"/>
    <property type="match status" value="1"/>
</dbReference>
<evidence type="ECO:0000313" key="11">
    <source>
        <dbReference type="EMBL" id="KAF2835277.1"/>
    </source>
</evidence>
<dbReference type="Gene3D" id="1.20.1250.20">
    <property type="entry name" value="MFS general substrate transporter like domains"/>
    <property type="match status" value="1"/>
</dbReference>
<comment type="subcellular location">
    <subcellularLocation>
        <location evidence="1 7">Membrane</location>
        <topology evidence="1 7">Multi-pass membrane protein</topology>
    </subcellularLocation>
</comment>
<feature type="transmembrane region" description="Helical" evidence="10">
    <location>
        <begin position="435"/>
        <end position="455"/>
    </location>
</feature>
<evidence type="ECO:0000256" key="8">
    <source>
        <dbReference type="SAM" id="Coils"/>
    </source>
</evidence>
<gene>
    <name evidence="11" type="ORF">M501DRAFT_989051</name>
</gene>
<evidence type="ECO:0000256" key="6">
    <source>
        <dbReference type="ARBA" id="ARBA00023136"/>
    </source>
</evidence>
<dbReference type="Proteomes" id="UP000799429">
    <property type="component" value="Unassembled WGS sequence"/>
</dbReference>
<evidence type="ECO:0000256" key="5">
    <source>
        <dbReference type="ARBA" id="ARBA00022989"/>
    </source>
</evidence>
<feature type="region of interest" description="Disordered" evidence="9">
    <location>
        <begin position="21"/>
        <end position="72"/>
    </location>
</feature>
<reference evidence="11" key="1">
    <citation type="journal article" date="2020" name="Stud. Mycol.">
        <title>101 Dothideomycetes genomes: a test case for predicting lifestyles and emergence of pathogens.</title>
        <authorList>
            <person name="Haridas S."/>
            <person name="Albert R."/>
            <person name="Binder M."/>
            <person name="Bloem J."/>
            <person name="Labutti K."/>
            <person name="Salamov A."/>
            <person name="Andreopoulos B."/>
            <person name="Baker S."/>
            <person name="Barry K."/>
            <person name="Bills G."/>
            <person name="Bluhm B."/>
            <person name="Cannon C."/>
            <person name="Castanera R."/>
            <person name="Culley D."/>
            <person name="Daum C."/>
            <person name="Ezra D."/>
            <person name="Gonzalez J."/>
            <person name="Henrissat B."/>
            <person name="Kuo A."/>
            <person name="Liang C."/>
            <person name="Lipzen A."/>
            <person name="Lutzoni F."/>
            <person name="Magnuson J."/>
            <person name="Mondo S."/>
            <person name="Nolan M."/>
            <person name="Ohm R."/>
            <person name="Pangilinan J."/>
            <person name="Park H.-J."/>
            <person name="Ramirez L."/>
            <person name="Alfaro M."/>
            <person name="Sun H."/>
            <person name="Tritt A."/>
            <person name="Yoshinaga Y."/>
            <person name="Zwiers L.-H."/>
            <person name="Turgeon B."/>
            <person name="Goodwin S."/>
            <person name="Spatafora J."/>
            <person name="Crous P."/>
            <person name="Grigoriev I."/>
        </authorList>
    </citation>
    <scope>NUCLEOTIDE SEQUENCE</scope>
    <source>
        <strain evidence="11">CBS 101060</strain>
    </source>
</reference>
<feature type="transmembrane region" description="Helical" evidence="10">
    <location>
        <begin position="254"/>
        <end position="275"/>
    </location>
</feature>